<dbReference type="EMBL" id="WIGO01000107">
    <property type="protein sequence ID" value="KAF6829497.1"/>
    <property type="molecule type" value="Genomic_DNA"/>
</dbReference>
<accession>A0A8H6KD89</accession>
<name>A0A8H6KD89_9PEZI</name>
<sequence>MTASSSLARVKGREASPVPGRVPRVAQLRQRLTLQRTAGRQEGRPTLTVVGRVRRRLGSFWHPFGSGGHNTGGWGSLDGWMEGISAACKLMREPVFLGQAARVRMTGVIQKMEGS</sequence>
<evidence type="ECO:0000313" key="2">
    <source>
        <dbReference type="EMBL" id="KAF6829497.1"/>
    </source>
</evidence>
<protein>
    <submittedName>
        <fullName evidence="2">Uncharacterized protein</fullName>
    </submittedName>
</protein>
<evidence type="ECO:0000313" key="3">
    <source>
        <dbReference type="Proteomes" id="UP000654918"/>
    </source>
</evidence>
<reference evidence="2" key="1">
    <citation type="journal article" date="2020" name="Phytopathology">
        <title>Genome Sequence Resources of Colletotrichum truncatum, C. plurivorum, C. musicola, and C. sojae: Four Species Pathogenic to Soybean (Glycine max).</title>
        <authorList>
            <person name="Rogerio F."/>
            <person name="Boufleur T.R."/>
            <person name="Ciampi-Guillardi M."/>
            <person name="Sukno S.A."/>
            <person name="Thon M.R."/>
            <person name="Massola Junior N.S."/>
            <person name="Baroncelli R."/>
        </authorList>
    </citation>
    <scope>NUCLEOTIDE SEQUENCE</scope>
    <source>
        <strain evidence="2">LFN00145</strain>
    </source>
</reference>
<dbReference type="AlphaFoldDB" id="A0A8H6KD89"/>
<keyword evidence="3" id="KW-1185">Reference proteome</keyword>
<gene>
    <name evidence="2" type="ORF">CPLU01_07903</name>
</gene>
<feature type="region of interest" description="Disordered" evidence="1">
    <location>
        <begin position="1"/>
        <end position="21"/>
    </location>
</feature>
<evidence type="ECO:0000256" key="1">
    <source>
        <dbReference type="SAM" id="MobiDB-lite"/>
    </source>
</evidence>
<proteinExistence type="predicted"/>
<comment type="caution">
    <text evidence="2">The sequence shown here is derived from an EMBL/GenBank/DDBJ whole genome shotgun (WGS) entry which is preliminary data.</text>
</comment>
<organism evidence="2 3">
    <name type="scientific">Colletotrichum plurivorum</name>
    <dbReference type="NCBI Taxonomy" id="2175906"/>
    <lineage>
        <taxon>Eukaryota</taxon>
        <taxon>Fungi</taxon>
        <taxon>Dikarya</taxon>
        <taxon>Ascomycota</taxon>
        <taxon>Pezizomycotina</taxon>
        <taxon>Sordariomycetes</taxon>
        <taxon>Hypocreomycetidae</taxon>
        <taxon>Glomerellales</taxon>
        <taxon>Glomerellaceae</taxon>
        <taxon>Colletotrichum</taxon>
        <taxon>Colletotrichum orchidearum species complex</taxon>
    </lineage>
</organism>
<dbReference type="Proteomes" id="UP000654918">
    <property type="component" value="Unassembled WGS sequence"/>
</dbReference>